<sequence>MVASLSGYALFQLRDTRRSNPQHFEIQVFRNANDNRAPIRHISKSAQGLSQTRNAISTRFHFNIVRIPTTFPQFIKHFYKSSRVQHSLSIRLKEFKCKSRCES</sequence>
<dbReference type="EMBL" id="UGGQ01000002">
    <property type="protein sequence ID" value="STO09673.1"/>
    <property type="molecule type" value="Genomic_DNA"/>
</dbReference>
<dbReference type="Proteomes" id="UP000255284">
    <property type="component" value="Unassembled WGS sequence"/>
</dbReference>
<comment type="caution">
    <text evidence="1">The sequence shown here is derived from an EMBL/GenBank/DDBJ whole genome shotgun (WGS) entry which is preliminary data.</text>
</comment>
<organism evidence="1 2">
    <name type="scientific">Mobiluncus mulieris</name>
    <dbReference type="NCBI Taxonomy" id="2052"/>
    <lineage>
        <taxon>Bacteria</taxon>
        <taxon>Bacillati</taxon>
        <taxon>Actinomycetota</taxon>
        <taxon>Actinomycetes</taxon>
        <taxon>Actinomycetales</taxon>
        <taxon>Actinomycetaceae</taxon>
        <taxon>Mobiluncus</taxon>
    </lineage>
</organism>
<gene>
    <name evidence="1" type="ORF">NCTC11819_00006</name>
</gene>
<proteinExistence type="predicted"/>
<name>A0A8G2M4N0_9ACTO</name>
<dbReference type="AlphaFoldDB" id="A0A8G2M4N0"/>
<accession>A0A8G2M4N0</accession>
<evidence type="ECO:0000313" key="1">
    <source>
        <dbReference type="EMBL" id="STO09673.1"/>
    </source>
</evidence>
<evidence type="ECO:0000313" key="2">
    <source>
        <dbReference type="Proteomes" id="UP000255284"/>
    </source>
</evidence>
<protein>
    <submittedName>
        <fullName evidence="1">Uncharacterized protein</fullName>
    </submittedName>
</protein>
<reference evidence="1 2" key="1">
    <citation type="submission" date="2018-06" db="EMBL/GenBank/DDBJ databases">
        <authorList>
            <consortium name="Pathogen Informatics"/>
            <person name="Doyle S."/>
        </authorList>
    </citation>
    <scope>NUCLEOTIDE SEQUENCE [LARGE SCALE GENOMIC DNA]</scope>
    <source>
        <strain evidence="1 2">NCTC11819</strain>
    </source>
</reference>